<gene>
    <name evidence="3" type="ORF">FKY71_09550</name>
</gene>
<feature type="transmembrane region" description="Helical" evidence="1">
    <location>
        <begin position="142"/>
        <end position="160"/>
    </location>
</feature>
<dbReference type="PANTHER" id="PTHR35342">
    <property type="entry name" value="TRICARBOXYLIC TRANSPORT PROTEIN"/>
    <property type="match status" value="1"/>
</dbReference>
<dbReference type="InterPro" id="IPR002823">
    <property type="entry name" value="DUF112_TM"/>
</dbReference>
<feature type="transmembrane region" description="Helical" evidence="1">
    <location>
        <begin position="167"/>
        <end position="186"/>
    </location>
</feature>
<evidence type="ECO:0000313" key="4">
    <source>
        <dbReference type="Proteomes" id="UP000315400"/>
    </source>
</evidence>
<proteinExistence type="predicted"/>
<dbReference type="AlphaFoldDB" id="A0A540VR86"/>
<keyword evidence="1" id="KW-0472">Membrane</keyword>
<accession>A0A540VR86</accession>
<evidence type="ECO:0000259" key="2">
    <source>
        <dbReference type="Pfam" id="PF01970"/>
    </source>
</evidence>
<dbReference type="EMBL" id="VIFK01000077">
    <property type="protein sequence ID" value="TQE99264.1"/>
    <property type="molecule type" value="Genomic_DNA"/>
</dbReference>
<feature type="transmembrane region" description="Helical" evidence="1">
    <location>
        <begin position="414"/>
        <end position="432"/>
    </location>
</feature>
<dbReference type="Proteomes" id="UP000315400">
    <property type="component" value="Unassembled WGS sequence"/>
</dbReference>
<dbReference type="PANTHER" id="PTHR35342:SF5">
    <property type="entry name" value="TRICARBOXYLIC TRANSPORT PROTEIN"/>
    <property type="match status" value="1"/>
</dbReference>
<reference evidence="3 4" key="1">
    <citation type="submission" date="2019-06" db="EMBL/GenBank/DDBJ databases">
        <title>Metagenome assembled Genome of Spiribacter salinus SL48-SHIP from the microbial mat of Salt Lake 48 (Novosibirsk region, Russia).</title>
        <authorList>
            <person name="Shipova A."/>
            <person name="Rozanov A.S."/>
            <person name="Bryanskaya A.V."/>
            <person name="Peltek S.E."/>
        </authorList>
    </citation>
    <scope>NUCLEOTIDE SEQUENCE [LARGE SCALE GENOMIC DNA]</scope>
    <source>
        <strain evidence="3">SL48-SHIP-2</strain>
    </source>
</reference>
<name>A0A540VR86_9GAMM</name>
<evidence type="ECO:0000256" key="1">
    <source>
        <dbReference type="SAM" id="Phobius"/>
    </source>
</evidence>
<sequence length="502" mass="51732">MIGEILSATGILTEITVLAWLVAGVAIGVVFGATPGLTGTAGVAIAVPLTFALSFTHSMGLLLGLYVGGYFAGSIPAILINTPGAPGNAASSLEGYPMAQRGEAERAMTLAVLASLVGGIVSVIVLAAAAQPLSRFALGFQSAEYFALGLLGMLCVAAVSRGSLPKGLAAAMLGALLGTIGIDAVSGAQRLTFGFHQLQGGISLLPALLAFFAITEILNQLSHRPKQAGKLPEQQHIPLSRAFLDMWRQKTIALKGSIIGVFIGMLPGTGPTIAAWIGYAEAARTRRKDEPEMGSGNPRGLVAAEAANNAVTGGALVPMLTLGIPGDTVTAVLIGAFLIQGIDPGPFFIRTQGDLFAQILVLLLAANLIMVAMTLSLRRAFPLVLRIPMHTLVPIIAVLCTAGGFAVNNSSFDVVLIGILGVAGFGLSRLGMPMAPVVLGLVLGPIVEENLRNAVTAASGDWSIFISRPVSATLLAIVAIVLIGAFVAEVRRTRTRSQRAER</sequence>
<keyword evidence="1" id="KW-0812">Transmembrane</keyword>
<feature type="transmembrane region" description="Helical" evidence="1">
    <location>
        <begin position="107"/>
        <end position="130"/>
    </location>
</feature>
<keyword evidence="1" id="KW-1133">Transmembrane helix</keyword>
<feature type="transmembrane region" description="Helical" evidence="1">
    <location>
        <begin position="470"/>
        <end position="490"/>
    </location>
</feature>
<comment type="caution">
    <text evidence="3">The sequence shown here is derived from an EMBL/GenBank/DDBJ whole genome shotgun (WGS) entry which is preliminary data.</text>
</comment>
<protein>
    <submittedName>
        <fullName evidence="3">C4-dicarboxylate ABC transporter permease</fullName>
    </submittedName>
</protein>
<feature type="transmembrane region" description="Helical" evidence="1">
    <location>
        <begin position="198"/>
        <end position="218"/>
    </location>
</feature>
<dbReference type="Pfam" id="PF01970">
    <property type="entry name" value="TctA"/>
    <property type="match status" value="1"/>
</dbReference>
<feature type="transmembrane region" description="Helical" evidence="1">
    <location>
        <begin position="12"/>
        <end position="33"/>
    </location>
</feature>
<feature type="domain" description="DUF112" evidence="2">
    <location>
        <begin position="18"/>
        <end position="439"/>
    </location>
</feature>
<feature type="transmembrane region" description="Helical" evidence="1">
    <location>
        <begin position="387"/>
        <end position="407"/>
    </location>
</feature>
<evidence type="ECO:0000313" key="3">
    <source>
        <dbReference type="EMBL" id="TQE99264.1"/>
    </source>
</evidence>
<feature type="transmembrane region" description="Helical" evidence="1">
    <location>
        <begin position="258"/>
        <end position="279"/>
    </location>
</feature>
<feature type="transmembrane region" description="Helical" evidence="1">
    <location>
        <begin position="355"/>
        <end position="375"/>
    </location>
</feature>
<organism evidence="3 4">
    <name type="scientific">Spiribacter salinus</name>
    <dbReference type="NCBI Taxonomy" id="1335746"/>
    <lineage>
        <taxon>Bacteria</taxon>
        <taxon>Pseudomonadati</taxon>
        <taxon>Pseudomonadota</taxon>
        <taxon>Gammaproteobacteria</taxon>
        <taxon>Chromatiales</taxon>
        <taxon>Ectothiorhodospiraceae</taxon>
        <taxon>Spiribacter</taxon>
    </lineage>
</organism>